<dbReference type="InterPro" id="IPR030395">
    <property type="entry name" value="GP_PDE_dom"/>
</dbReference>
<dbReference type="InterPro" id="IPR017946">
    <property type="entry name" value="PLC-like_Pdiesterase_TIM-brl"/>
</dbReference>
<dbReference type="CDD" id="cd08556">
    <property type="entry name" value="GDPD"/>
    <property type="match status" value="1"/>
</dbReference>
<dbReference type="Gene3D" id="3.30.540.10">
    <property type="entry name" value="Fructose-1,6-Bisphosphatase, subunit A, domain 1"/>
    <property type="match status" value="1"/>
</dbReference>
<name>A0ABU5T9U3_9MICC</name>
<sequence>MNTASAEVARQASGPGPLAAPQRTAQPTAPQLTAHRGDVERFRENTLDAVRAAVEAGADFIEIDVHLTRDGHAVLLHDRTLERLWGLDWPVAALEWREVAELGGGSERIPLLTDALALVAGSSSTVLIDLEDPECAAPAVAAVRDFGPAAPVAWCGDLEAMRIVRALDADASVWLPWNRRDVPPAELLAELQPDVVNSDYPMLSRGLVDAAHAAGLRVACWTVDDEDAMRWVLALGADAVTTNRLSALRAVVAEGPDAWAAAPRPAQLAGDEIAAAIVVAHELAHWAVEYTRGAEIGTVGAKAHAADHVTAVDLAVERHVRDVIAERFPGHLVVGEELGGSAQPGVPTWYVDPVDGTANLANGVPWTAFSLALAVDREPLVAVVGDVWRGQVFAAVSGFGAEVDGRRLDLRAGAGDVPEGITGTVVGTELLAYEPWLGLDEFLAGLGDRFCTMRIMGSSTLTLAGVAAGRGAGSVIERFSPIDHLAAVLIVREAGGVLLDDAGRETLWPDGAILAARPEAAAELYEVWSAARGAAQGAGQDTPRVG</sequence>
<dbReference type="SUPFAM" id="SSF56655">
    <property type="entry name" value="Carbohydrate phosphatase"/>
    <property type="match status" value="1"/>
</dbReference>
<evidence type="ECO:0000313" key="3">
    <source>
        <dbReference type="EMBL" id="MEA5456290.1"/>
    </source>
</evidence>
<feature type="compositionally biased region" description="Low complexity" evidence="1">
    <location>
        <begin position="17"/>
        <end position="34"/>
    </location>
</feature>
<dbReference type="CDD" id="cd01637">
    <property type="entry name" value="IMPase_like"/>
    <property type="match status" value="1"/>
</dbReference>
<gene>
    <name evidence="3" type="ORF">SPF06_16255</name>
</gene>
<comment type="caution">
    <text evidence="3">The sequence shown here is derived from an EMBL/GenBank/DDBJ whole genome shotgun (WGS) entry which is preliminary data.</text>
</comment>
<dbReference type="Proteomes" id="UP001304769">
    <property type="component" value="Unassembled WGS sequence"/>
</dbReference>
<dbReference type="PANTHER" id="PTHR46211">
    <property type="entry name" value="GLYCEROPHOSPHORYL DIESTER PHOSPHODIESTERASE"/>
    <property type="match status" value="1"/>
</dbReference>
<proteinExistence type="predicted"/>
<organism evidence="3 4">
    <name type="scientific">Sinomonas terricola</name>
    <dbReference type="NCBI Taxonomy" id="3110330"/>
    <lineage>
        <taxon>Bacteria</taxon>
        <taxon>Bacillati</taxon>
        <taxon>Actinomycetota</taxon>
        <taxon>Actinomycetes</taxon>
        <taxon>Micrococcales</taxon>
        <taxon>Micrococcaceae</taxon>
        <taxon>Sinomonas</taxon>
    </lineage>
</organism>
<evidence type="ECO:0000313" key="4">
    <source>
        <dbReference type="Proteomes" id="UP001304769"/>
    </source>
</evidence>
<protein>
    <submittedName>
        <fullName evidence="3">Inositol monophosphatase family protein</fullName>
    </submittedName>
</protein>
<evidence type="ECO:0000259" key="2">
    <source>
        <dbReference type="PROSITE" id="PS51704"/>
    </source>
</evidence>
<feature type="domain" description="GP-PDE" evidence="2">
    <location>
        <begin position="30"/>
        <end position="252"/>
    </location>
</feature>
<dbReference type="Gene3D" id="3.20.20.190">
    <property type="entry name" value="Phosphatidylinositol (PI) phosphodiesterase"/>
    <property type="match status" value="1"/>
</dbReference>
<dbReference type="Gene3D" id="3.40.190.80">
    <property type="match status" value="1"/>
</dbReference>
<dbReference type="InterPro" id="IPR000760">
    <property type="entry name" value="Inositol_monophosphatase-like"/>
</dbReference>
<dbReference type="PROSITE" id="PS51704">
    <property type="entry name" value="GP_PDE"/>
    <property type="match status" value="1"/>
</dbReference>
<feature type="region of interest" description="Disordered" evidence="1">
    <location>
        <begin position="1"/>
        <end position="36"/>
    </location>
</feature>
<dbReference type="Pfam" id="PF00459">
    <property type="entry name" value="Inositol_P"/>
    <property type="match status" value="1"/>
</dbReference>
<dbReference type="RefSeq" id="WP_323280175.1">
    <property type="nucleotide sequence ID" value="NZ_JAYGGQ010000013.1"/>
</dbReference>
<accession>A0ABU5T9U3</accession>
<dbReference type="SUPFAM" id="SSF51695">
    <property type="entry name" value="PLC-like phosphodiesterases"/>
    <property type="match status" value="1"/>
</dbReference>
<reference evidence="3 4" key="1">
    <citation type="submission" date="2023-12" db="EMBL/GenBank/DDBJ databases">
        <title>Sinomonas terricola sp. nov, isolated from litchi orchard soil in Guangdong, PR China.</title>
        <authorList>
            <person name="Jiaxin W."/>
            <person name="Yang Z."/>
            <person name="Honghui Z."/>
        </authorList>
    </citation>
    <scope>NUCLEOTIDE SEQUENCE [LARGE SCALE GENOMIC DNA]</scope>
    <source>
        <strain evidence="3 4">JGH33</strain>
    </source>
</reference>
<dbReference type="EMBL" id="JAYGGQ010000013">
    <property type="protein sequence ID" value="MEA5456290.1"/>
    <property type="molecule type" value="Genomic_DNA"/>
</dbReference>
<dbReference type="PANTHER" id="PTHR46211:SF1">
    <property type="entry name" value="GLYCEROPHOSPHODIESTER PHOSPHODIESTERASE, CYTOPLASMIC"/>
    <property type="match status" value="1"/>
</dbReference>
<keyword evidence="4" id="KW-1185">Reference proteome</keyword>
<evidence type="ECO:0000256" key="1">
    <source>
        <dbReference type="SAM" id="MobiDB-lite"/>
    </source>
</evidence>
<dbReference type="PRINTS" id="PR00377">
    <property type="entry name" value="IMPHPHTASES"/>
</dbReference>
<dbReference type="Pfam" id="PF03009">
    <property type="entry name" value="GDPD"/>
    <property type="match status" value="1"/>
</dbReference>